<evidence type="ECO:0000313" key="6">
    <source>
        <dbReference type="Proteomes" id="UP000467124"/>
    </source>
</evidence>
<dbReference type="GeneID" id="91393441"/>
<reference evidence="5 6" key="1">
    <citation type="journal article" date="2019" name="Nat. Commun.">
        <title>The antimicrobial potential of Streptomyces from insect microbiomes.</title>
        <authorList>
            <person name="Chevrette M.G."/>
            <person name="Carlson C.M."/>
            <person name="Ortega H.E."/>
            <person name="Thomas C."/>
            <person name="Ananiev G.E."/>
            <person name="Barns K.J."/>
            <person name="Book A.J."/>
            <person name="Cagnazzo J."/>
            <person name="Carlos C."/>
            <person name="Flanigan W."/>
            <person name="Grubbs K.J."/>
            <person name="Horn H.A."/>
            <person name="Hoffmann F.M."/>
            <person name="Klassen J.L."/>
            <person name="Knack J.J."/>
            <person name="Lewin G.R."/>
            <person name="McDonald B.R."/>
            <person name="Muller L."/>
            <person name="Melo W.G.P."/>
            <person name="Pinto-Tomas A.A."/>
            <person name="Schmitz A."/>
            <person name="Wendt-Pienkowski E."/>
            <person name="Wildman S."/>
            <person name="Zhao M."/>
            <person name="Zhang F."/>
            <person name="Bugni T.S."/>
            <person name="Andes D.R."/>
            <person name="Pupo M.T."/>
            <person name="Currie C.R."/>
        </authorList>
    </citation>
    <scope>NUCLEOTIDE SEQUENCE [LARGE SCALE GENOMIC DNA]</scope>
    <source>
        <strain evidence="5 6">SID5840</strain>
    </source>
</reference>
<evidence type="ECO:0000313" key="5">
    <source>
        <dbReference type="EMBL" id="MYR31563.1"/>
    </source>
</evidence>
<gene>
    <name evidence="5" type="ORF">GTW20_04585</name>
</gene>
<dbReference type="SUPFAM" id="SSF53822">
    <property type="entry name" value="Periplasmic binding protein-like I"/>
    <property type="match status" value="1"/>
</dbReference>
<dbReference type="CDD" id="cd01392">
    <property type="entry name" value="HTH_LacI"/>
    <property type="match status" value="1"/>
</dbReference>
<dbReference type="PANTHER" id="PTHR30146:SF109">
    <property type="entry name" value="HTH-TYPE TRANSCRIPTIONAL REGULATOR GALS"/>
    <property type="match status" value="1"/>
</dbReference>
<dbReference type="InterPro" id="IPR010982">
    <property type="entry name" value="Lambda_DNA-bd_dom_sf"/>
</dbReference>
<dbReference type="PROSITE" id="PS00356">
    <property type="entry name" value="HTH_LACI_1"/>
    <property type="match status" value="1"/>
</dbReference>
<dbReference type="Gene3D" id="1.10.260.40">
    <property type="entry name" value="lambda repressor-like DNA-binding domains"/>
    <property type="match status" value="1"/>
</dbReference>
<keyword evidence="1" id="KW-0805">Transcription regulation</keyword>
<dbReference type="PROSITE" id="PS50932">
    <property type="entry name" value="HTH_LACI_2"/>
    <property type="match status" value="1"/>
</dbReference>
<dbReference type="AlphaFoldDB" id="A0A7K2INN4"/>
<protein>
    <submittedName>
        <fullName evidence="5">Substrate-binding domain-containing protein</fullName>
    </submittedName>
</protein>
<dbReference type="Gene3D" id="3.40.50.2300">
    <property type="match status" value="2"/>
</dbReference>
<dbReference type="PANTHER" id="PTHR30146">
    <property type="entry name" value="LACI-RELATED TRANSCRIPTIONAL REPRESSOR"/>
    <property type="match status" value="1"/>
</dbReference>
<organism evidence="5 6">
    <name type="scientific">Nocardiopsis alba</name>
    <dbReference type="NCBI Taxonomy" id="53437"/>
    <lineage>
        <taxon>Bacteria</taxon>
        <taxon>Bacillati</taxon>
        <taxon>Actinomycetota</taxon>
        <taxon>Actinomycetes</taxon>
        <taxon>Streptosporangiales</taxon>
        <taxon>Nocardiopsidaceae</taxon>
        <taxon>Nocardiopsis</taxon>
    </lineage>
</organism>
<dbReference type="Proteomes" id="UP000467124">
    <property type="component" value="Unassembled WGS sequence"/>
</dbReference>
<evidence type="ECO:0000256" key="3">
    <source>
        <dbReference type="ARBA" id="ARBA00023163"/>
    </source>
</evidence>
<dbReference type="InterPro" id="IPR000843">
    <property type="entry name" value="HTH_LacI"/>
</dbReference>
<keyword evidence="3" id="KW-0804">Transcription</keyword>
<evidence type="ECO:0000259" key="4">
    <source>
        <dbReference type="PROSITE" id="PS50932"/>
    </source>
</evidence>
<dbReference type="RefSeq" id="WP_026124862.1">
    <property type="nucleotide sequence ID" value="NZ_BAZE01000012.1"/>
</dbReference>
<dbReference type="GO" id="GO:0003700">
    <property type="term" value="F:DNA-binding transcription factor activity"/>
    <property type="evidence" value="ECO:0007669"/>
    <property type="project" value="TreeGrafter"/>
</dbReference>
<comment type="caution">
    <text evidence="5">The sequence shown here is derived from an EMBL/GenBank/DDBJ whole genome shotgun (WGS) entry which is preliminary data.</text>
</comment>
<keyword evidence="2" id="KW-0238">DNA-binding</keyword>
<evidence type="ECO:0000256" key="2">
    <source>
        <dbReference type="ARBA" id="ARBA00023125"/>
    </source>
</evidence>
<dbReference type="InterPro" id="IPR046335">
    <property type="entry name" value="LacI/GalR-like_sensor"/>
</dbReference>
<evidence type="ECO:0000256" key="1">
    <source>
        <dbReference type="ARBA" id="ARBA00023015"/>
    </source>
</evidence>
<dbReference type="InterPro" id="IPR028082">
    <property type="entry name" value="Peripla_BP_I"/>
</dbReference>
<proteinExistence type="predicted"/>
<dbReference type="CDD" id="cd06267">
    <property type="entry name" value="PBP1_LacI_sugar_binding-like"/>
    <property type="match status" value="1"/>
</dbReference>
<feature type="domain" description="HTH lacI-type" evidence="4">
    <location>
        <begin position="6"/>
        <end position="60"/>
    </location>
</feature>
<dbReference type="GO" id="GO:0000976">
    <property type="term" value="F:transcription cis-regulatory region binding"/>
    <property type="evidence" value="ECO:0007669"/>
    <property type="project" value="TreeGrafter"/>
</dbReference>
<dbReference type="Pfam" id="PF13377">
    <property type="entry name" value="Peripla_BP_3"/>
    <property type="match status" value="1"/>
</dbReference>
<dbReference type="SUPFAM" id="SSF47413">
    <property type="entry name" value="lambda repressor-like DNA-binding domains"/>
    <property type="match status" value="1"/>
</dbReference>
<dbReference type="Pfam" id="PF00356">
    <property type="entry name" value="LacI"/>
    <property type="match status" value="1"/>
</dbReference>
<name>A0A7K2INN4_9ACTN</name>
<dbReference type="SMART" id="SM00354">
    <property type="entry name" value="HTH_LACI"/>
    <property type="match status" value="1"/>
</dbReference>
<accession>A0A7K2INN4</accession>
<dbReference type="EMBL" id="WWHY01000001">
    <property type="protein sequence ID" value="MYR31563.1"/>
    <property type="molecule type" value="Genomic_DNA"/>
</dbReference>
<sequence>MSQRPPSMRDVARRTGVSLSTVSRVLRDAPGVAPHVRERVRAAAEELSYVVSRNASGLVTGRTGRVAAVLPRLGPWYFGTVLSGLGDVLSEAGLDLLVYRLGSQEARDTWLRDLPPRRNADAVITLSMDLTEDEYRRMDRIGVPLVFTGQRVPGRSCVHVDNRAGTLGATRHLLNLGHSRIAYIGTHGEHGGKESVVERLSGYTEAMIESGHTPWHVAKSAGHRGGEHGMGELLSAADPPTAVLAETDEIALGALRSLRRAGVPVPEAISLVGFDNHEAAAVLDLTTVDQEPRRIGAEAGRLALEALREPASTGTHVCTPTQLLLRRSTAAPRSTRGLS</sequence>